<evidence type="ECO:0008006" key="3">
    <source>
        <dbReference type="Google" id="ProtNLM"/>
    </source>
</evidence>
<proteinExistence type="predicted"/>
<dbReference type="Proteomes" id="UP001081071">
    <property type="component" value="Unassembled WGS sequence"/>
</dbReference>
<dbReference type="EMBL" id="JAPWIJ010000001">
    <property type="protein sequence ID" value="MCZ4517588.1"/>
    <property type="molecule type" value="Genomic_DNA"/>
</dbReference>
<dbReference type="RefSeq" id="WP_269602194.1">
    <property type="nucleotide sequence ID" value="NZ_JAPWIJ010000001.1"/>
</dbReference>
<dbReference type="Gene3D" id="2.30.110.10">
    <property type="entry name" value="Electron Transport, Fmn-binding Protein, Chain A"/>
    <property type="match status" value="1"/>
</dbReference>
<accession>A0ABT4M9E2</accession>
<evidence type="ECO:0000313" key="1">
    <source>
        <dbReference type="EMBL" id="MCZ4517588.1"/>
    </source>
</evidence>
<name>A0ABT4M9E2_9NOCA</name>
<protein>
    <recommendedName>
        <fullName evidence="3">Pyridoxamine 5'-phosphate oxidase family protein</fullName>
    </recommendedName>
</protein>
<keyword evidence="2" id="KW-1185">Reference proteome</keyword>
<dbReference type="InterPro" id="IPR012349">
    <property type="entry name" value="Split_barrel_FMN-bd"/>
</dbReference>
<sequence>MTKRTVPNSMHGSDERRRILDSATAHRLARRAAVARLIGHDHFGPTIDIVSIVWIGTRVYFYADGRSRLGRSVLDSAVVLEVDAEDGARMTDSTVVIHGIARAVVDARVEVLEDVLPRPHSDGPPMHRLVEVSPTSVSGVELAHCPICVCRLASDTATTVGIETGKRHE</sequence>
<gene>
    <name evidence="1" type="ORF">O4220_03605</name>
</gene>
<dbReference type="SUPFAM" id="SSF50475">
    <property type="entry name" value="FMN-binding split barrel"/>
    <property type="match status" value="1"/>
</dbReference>
<reference evidence="1" key="1">
    <citation type="submission" date="2022-12" db="EMBL/GenBank/DDBJ databases">
        <authorList>
            <person name="Krivoruchko A.V."/>
            <person name="Elkin A."/>
        </authorList>
    </citation>
    <scope>NUCLEOTIDE SEQUENCE</scope>
    <source>
        <strain evidence="1">IEGM 1391</strain>
    </source>
</reference>
<organism evidence="1 2">
    <name type="scientific">Rhodococcus ruber</name>
    <dbReference type="NCBI Taxonomy" id="1830"/>
    <lineage>
        <taxon>Bacteria</taxon>
        <taxon>Bacillati</taxon>
        <taxon>Actinomycetota</taxon>
        <taxon>Actinomycetes</taxon>
        <taxon>Mycobacteriales</taxon>
        <taxon>Nocardiaceae</taxon>
        <taxon>Rhodococcus</taxon>
    </lineage>
</organism>
<comment type="caution">
    <text evidence="1">The sequence shown here is derived from an EMBL/GenBank/DDBJ whole genome shotgun (WGS) entry which is preliminary data.</text>
</comment>
<evidence type="ECO:0000313" key="2">
    <source>
        <dbReference type="Proteomes" id="UP001081071"/>
    </source>
</evidence>